<evidence type="ECO:0000313" key="3">
    <source>
        <dbReference type="EMBL" id="XBM46737.1"/>
    </source>
</evidence>
<feature type="transmembrane region" description="Helical" evidence="1">
    <location>
        <begin position="158"/>
        <end position="180"/>
    </location>
</feature>
<reference evidence="3" key="1">
    <citation type="submission" date="2024-05" db="EMBL/GenBank/DDBJ databases">
        <title>The Natural Products Discovery Center: Release of the First 8490 Sequenced Strains for Exploring Actinobacteria Biosynthetic Diversity.</title>
        <authorList>
            <person name="Kalkreuter E."/>
            <person name="Kautsar S.A."/>
            <person name="Yang D."/>
            <person name="Bader C.D."/>
            <person name="Teijaro C.N."/>
            <person name="Fluegel L."/>
            <person name="Davis C.M."/>
            <person name="Simpson J.R."/>
            <person name="Lauterbach L."/>
            <person name="Steele A.D."/>
            <person name="Gui C."/>
            <person name="Meng S."/>
            <person name="Li G."/>
            <person name="Viehrig K."/>
            <person name="Ye F."/>
            <person name="Su P."/>
            <person name="Kiefer A.F."/>
            <person name="Nichols A."/>
            <person name="Cepeda A.J."/>
            <person name="Yan W."/>
            <person name="Fan B."/>
            <person name="Jiang Y."/>
            <person name="Adhikari A."/>
            <person name="Zheng C.-J."/>
            <person name="Schuster L."/>
            <person name="Cowan T.M."/>
            <person name="Smanski M.J."/>
            <person name="Chevrette M.G."/>
            <person name="de Carvalho L.P.S."/>
            <person name="Shen B."/>
        </authorList>
    </citation>
    <scope>NUCLEOTIDE SEQUENCE</scope>
    <source>
        <strain evidence="3">NPDC080035</strain>
    </source>
</reference>
<keyword evidence="1" id="KW-0472">Membrane</keyword>
<organism evidence="3">
    <name type="scientific">Leifsonia sp. NPDC080035</name>
    <dbReference type="NCBI Taxonomy" id="3143936"/>
    <lineage>
        <taxon>Bacteria</taxon>
        <taxon>Bacillati</taxon>
        <taxon>Actinomycetota</taxon>
        <taxon>Actinomycetes</taxon>
        <taxon>Micrococcales</taxon>
        <taxon>Microbacteriaceae</taxon>
        <taxon>Leifsonia</taxon>
    </lineage>
</organism>
<feature type="chain" id="PRO_5043447968" evidence="2">
    <location>
        <begin position="26"/>
        <end position="186"/>
    </location>
</feature>
<dbReference type="NCBIfam" id="TIGR01167">
    <property type="entry name" value="LPXTG_anchor"/>
    <property type="match status" value="1"/>
</dbReference>
<evidence type="ECO:0000256" key="2">
    <source>
        <dbReference type="SAM" id="SignalP"/>
    </source>
</evidence>
<feature type="signal peptide" evidence="2">
    <location>
        <begin position="1"/>
        <end position="25"/>
    </location>
</feature>
<accession>A0AAU7G7Z0</accession>
<proteinExistence type="predicted"/>
<gene>
    <name evidence="3" type="ORF">AAME72_11620</name>
</gene>
<dbReference type="AlphaFoldDB" id="A0AAU7G7Z0"/>
<dbReference type="RefSeq" id="WP_348786718.1">
    <property type="nucleotide sequence ID" value="NZ_CP157390.1"/>
</dbReference>
<dbReference type="EMBL" id="CP157390">
    <property type="protein sequence ID" value="XBM46737.1"/>
    <property type="molecule type" value="Genomic_DNA"/>
</dbReference>
<name>A0AAU7G7Z0_9MICO</name>
<sequence length="186" mass="18615">MFKKTLAVAAVAGMLLLAAPAAANAADYTQGSPCTFDAAVVQAGSTATLICQPGTWADSELVDWTATGEDGASVKLAVLKATTSTVHFSKHSNADGSDVLKVTLPADATGVYTVAGHGESSDHTCVSSVTVASANQPITSVNDPGSSLPDTGSVIAGWAAWIGGGLLVLGGIAVALAAWMRKVRES</sequence>
<protein>
    <submittedName>
        <fullName evidence="3">LPXTG cell wall anchor domain-containing protein</fullName>
    </submittedName>
</protein>
<keyword evidence="1" id="KW-0812">Transmembrane</keyword>
<keyword evidence="1" id="KW-1133">Transmembrane helix</keyword>
<evidence type="ECO:0000256" key="1">
    <source>
        <dbReference type="SAM" id="Phobius"/>
    </source>
</evidence>
<keyword evidence="2" id="KW-0732">Signal</keyword>